<feature type="binding site" evidence="17">
    <location>
        <position position="9"/>
    </location>
    <ligand>
        <name>Mg(2+)</name>
        <dbReference type="ChEBI" id="CHEBI:18420"/>
    </ligand>
</feature>
<feature type="binding site" evidence="17">
    <location>
        <position position="97"/>
    </location>
    <ligand>
        <name>Zn(2+)</name>
        <dbReference type="ChEBI" id="CHEBI:29105"/>
    </ligand>
</feature>
<dbReference type="Proteomes" id="UP000273643">
    <property type="component" value="Unassembled WGS sequence"/>
</dbReference>
<dbReference type="EMBL" id="RJUK01000001">
    <property type="protein sequence ID" value="ROQ21734.1"/>
    <property type="molecule type" value="Genomic_DNA"/>
</dbReference>
<dbReference type="NCBIfam" id="TIGR01656">
    <property type="entry name" value="Histidinol-ppas"/>
    <property type="match status" value="1"/>
</dbReference>
<evidence type="ECO:0000256" key="14">
    <source>
        <dbReference type="PIRNR" id="PIRNR004682"/>
    </source>
</evidence>
<dbReference type="GO" id="GO:0005975">
    <property type="term" value="P:carbohydrate metabolic process"/>
    <property type="evidence" value="ECO:0007669"/>
    <property type="project" value="InterPro"/>
</dbReference>
<evidence type="ECO:0000256" key="3">
    <source>
        <dbReference type="ARBA" id="ARBA00001947"/>
    </source>
</evidence>
<comment type="similarity">
    <text evidence="13 14">Belongs to the gmhB family.</text>
</comment>
<dbReference type="AlphaFoldDB" id="A0A3N1NPP8"/>
<comment type="subunit">
    <text evidence="6">Monomer.</text>
</comment>
<feature type="site" description="Contributes to substrate recognition" evidence="16">
    <location>
        <position position="100"/>
    </location>
</feature>
<dbReference type="GO" id="GO:0034200">
    <property type="term" value="F:D-glycero-beta-D-manno-heptose 1,7-bisphosphate 7-phosphatase activity"/>
    <property type="evidence" value="ECO:0007669"/>
    <property type="project" value="UniProtKB-EC"/>
</dbReference>
<evidence type="ECO:0000256" key="9">
    <source>
        <dbReference type="ARBA" id="ARBA00022801"/>
    </source>
</evidence>
<keyword evidence="10 17" id="KW-0862">Zinc</keyword>
<dbReference type="Gene3D" id="3.40.50.1000">
    <property type="entry name" value="HAD superfamily/HAD-like"/>
    <property type="match status" value="1"/>
</dbReference>
<feature type="binding site" evidence="17">
    <location>
        <position position="126"/>
    </location>
    <ligand>
        <name>Mg(2+)</name>
        <dbReference type="ChEBI" id="CHEBI:18420"/>
    </ligand>
</feature>
<evidence type="ECO:0000256" key="8">
    <source>
        <dbReference type="ARBA" id="ARBA00022723"/>
    </source>
</evidence>
<dbReference type="InterPro" id="IPR036412">
    <property type="entry name" value="HAD-like_sf"/>
</dbReference>
<feature type="binding site" evidence="17">
    <location>
        <position position="99"/>
    </location>
    <ligand>
        <name>Zn(2+)</name>
        <dbReference type="ChEBI" id="CHEBI:29105"/>
    </ligand>
</feature>
<evidence type="ECO:0000313" key="18">
    <source>
        <dbReference type="EMBL" id="ROQ21734.1"/>
    </source>
</evidence>
<dbReference type="PIRSF" id="PIRSF004682">
    <property type="entry name" value="GmhB"/>
    <property type="match status" value="1"/>
</dbReference>
<dbReference type="FunFam" id="3.40.50.1000:FF:000168">
    <property type="entry name" value="D,D-heptose 1,7-bisphosphate phosphatase"/>
    <property type="match status" value="1"/>
</dbReference>
<evidence type="ECO:0000256" key="12">
    <source>
        <dbReference type="ARBA" id="ARBA00023277"/>
    </source>
</evidence>
<dbReference type="SUPFAM" id="SSF56784">
    <property type="entry name" value="HAD-like"/>
    <property type="match status" value="1"/>
</dbReference>
<evidence type="ECO:0000256" key="10">
    <source>
        <dbReference type="ARBA" id="ARBA00022833"/>
    </source>
</evidence>
<dbReference type="OrthoDB" id="9788272at2"/>
<accession>A0A3N1NPP8</accession>
<comment type="cofactor">
    <cofactor evidence="3 17">
        <name>Zn(2+)</name>
        <dbReference type="ChEBI" id="CHEBI:29105"/>
    </cofactor>
</comment>
<dbReference type="NCBIfam" id="NF006506">
    <property type="entry name" value="PRK08942.1"/>
    <property type="match status" value="1"/>
</dbReference>
<evidence type="ECO:0000256" key="7">
    <source>
        <dbReference type="ARBA" id="ARBA00022490"/>
    </source>
</evidence>
<keyword evidence="8 17" id="KW-0479">Metal-binding</keyword>
<dbReference type="GO" id="GO:0046872">
    <property type="term" value="F:metal ion binding"/>
    <property type="evidence" value="ECO:0007669"/>
    <property type="project" value="UniProtKB-KW"/>
</dbReference>
<dbReference type="Pfam" id="PF13242">
    <property type="entry name" value="Hydrolase_like"/>
    <property type="match status" value="1"/>
</dbReference>
<feature type="binding site" evidence="17">
    <location>
        <position position="91"/>
    </location>
    <ligand>
        <name>Zn(2+)</name>
        <dbReference type="ChEBI" id="CHEBI:29105"/>
    </ligand>
</feature>
<comment type="pathway">
    <text evidence="5">Nucleotide-sugar biosynthesis; ADP-L-glycero-beta-D-manno-heptose biosynthesis; ADP-L-glycero-beta-D-manno-heptose from D-glycero-beta-D-manno-heptose 7-phosphate: step 2/4.</text>
</comment>
<evidence type="ECO:0000256" key="17">
    <source>
        <dbReference type="PIRSR" id="PIRSR004682-4"/>
    </source>
</evidence>
<feature type="site" description="Stabilizes the phosphoryl group" evidence="16">
    <location>
        <position position="50"/>
    </location>
</feature>
<evidence type="ECO:0000256" key="2">
    <source>
        <dbReference type="ARBA" id="ARBA00001946"/>
    </source>
</evidence>
<feature type="active site" description="Proton donor" evidence="15">
    <location>
        <position position="9"/>
    </location>
</feature>
<sequence length="201" mass="21821">MKLIILDRDGVINEDAGDYIKSVEEWQPIPGSIEAIARLSRAGFTPVVATNQSGLARGLFDLDDLEAMHAKLTALVEENGGKLEAIFYCPHHPDEDCKCRKPKTGMLDAIEAVFNTSVQSAWFVGDTSKDLQAALTKGCQPCLVRTGRGRETEAELASFLDAGELEQVRIFDHLEAAVTALLSEPEQAGAASDPQDHEGQR</sequence>
<evidence type="ECO:0000256" key="16">
    <source>
        <dbReference type="PIRSR" id="PIRSR004682-3"/>
    </source>
</evidence>
<keyword evidence="9 14" id="KW-0378">Hydrolase</keyword>
<keyword evidence="19" id="KW-1185">Reference proteome</keyword>
<dbReference type="PANTHER" id="PTHR42891">
    <property type="entry name" value="D-GLYCERO-BETA-D-MANNO-HEPTOSE-1,7-BISPHOSPHATE 7-PHOSPHATASE"/>
    <property type="match status" value="1"/>
</dbReference>
<proteinExistence type="inferred from homology"/>
<comment type="catalytic activity">
    <reaction evidence="1">
        <text>D-glycero-beta-D-manno-heptose 1,7-bisphosphate + H2O = D-glycero-beta-D-manno-heptose 1-phosphate + phosphate</text>
        <dbReference type="Rhea" id="RHEA:28518"/>
        <dbReference type="ChEBI" id="CHEBI:15377"/>
        <dbReference type="ChEBI" id="CHEBI:43474"/>
        <dbReference type="ChEBI" id="CHEBI:60208"/>
        <dbReference type="ChEBI" id="CHEBI:61593"/>
        <dbReference type="EC" id="3.1.3.82"/>
    </reaction>
</comment>
<feature type="binding site" evidence="17">
    <location>
        <position position="89"/>
    </location>
    <ligand>
        <name>Zn(2+)</name>
        <dbReference type="ChEBI" id="CHEBI:29105"/>
    </ligand>
</feature>
<gene>
    <name evidence="18" type="ORF">EDC38_2361</name>
</gene>
<evidence type="ECO:0000256" key="11">
    <source>
        <dbReference type="ARBA" id="ARBA00022842"/>
    </source>
</evidence>
<organism evidence="18 19">
    <name type="scientific">Marinimicrobium koreense</name>
    <dbReference type="NCBI Taxonomy" id="306545"/>
    <lineage>
        <taxon>Bacteria</taxon>
        <taxon>Pseudomonadati</taxon>
        <taxon>Pseudomonadota</taxon>
        <taxon>Gammaproteobacteria</taxon>
        <taxon>Cellvibrionales</taxon>
        <taxon>Cellvibrionaceae</taxon>
        <taxon>Marinimicrobium</taxon>
    </lineage>
</organism>
<evidence type="ECO:0000256" key="1">
    <source>
        <dbReference type="ARBA" id="ARBA00001226"/>
    </source>
</evidence>
<keyword evidence="7 14" id="KW-0963">Cytoplasm</keyword>
<keyword evidence="11 17" id="KW-0460">Magnesium</keyword>
<dbReference type="GO" id="GO:0005737">
    <property type="term" value="C:cytoplasm"/>
    <property type="evidence" value="ECO:0007669"/>
    <property type="project" value="UniProtKB-SubCell"/>
</dbReference>
<dbReference type="PANTHER" id="PTHR42891:SF1">
    <property type="entry name" value="D-GLYCERO-BETA-D-MANNO-HEPTOSE-1,7-BISPHOSPHATE 7-PHOSPHATASE"/>
    <property type="match status" value="1"/>
</dbReference>
<evidence type="ECO:0000313" key="19">
    <source>
        <dbReference type="Proteomes" id="UP000273643"/>
    </source>
</evidence>
<dbReference type="RefSeq" id="WP_123638675.1">
    <property type="nucleotide sequence ID" value="NZ_RJUK01000001.1"/>
</dbReference>
<dbReference type="CDD" id="cd07503">
    <property type="entry name" value="HAD_HisB-N"/>
    <property type="match status" value="1"/>
</dbReference>
<evidence type="ECO:0000256" key="5">
    <source>
        <dbReference type="ARBA" id="ARBA00004708"/>
    </source>
</evidence>
<dbReference type="InterPro" id="IPR023214">
    <property type="entry name" value="HAD_sf"/>
</dbReference>
<reference evidence="18 19" key="1">
    <citation type="submission" date="2018-11" db="EMBL/GenBank/DDBJ databases">
        <title>Genomic Encyclopedia of Type Strains, Phase IV (KMG-IV): sequencing the most valuable type-strain genomes for metagenomic binning, comparative biology and taxonomic classification.</title>
        <authorList>
            <person name="Goeker M."/>
        </authorList>
    </citation>
    <scope>NUCLEOTIDE SEQUENCE [LARGE SCALE GENOMIC DNA]</scope>
    <source>
        <strain evidence="18 19">DSM 16974</strain>
    </source>
</reference>
<evidence type="ECO:0000256" key="6">
    <source>
        <dbReference type="ARBA" id="ARBA00011245"/>
    </source>
</evidence>
<protein>
    <recommendedName>
        <fullName evidence="14">D,D-heptose 1,7-bisphosphate phosphatase</fullName>
        <ecNumber evidence="14">3.1.3.-</ecNumber>
    </recommendedName>
</protein>
<name>A0A3N1NPP8_9GAMM</name>
<comment type="subcellular location">
    <subcellularLocation>
        <location evidence="4 14">Cytoplasm</location>
    </subcellularLocation>
</comment>
<feature type="site" description="Stabilizes the phosphoryl group" evidence="16">
    <location>
        <position position="101"/>
    </location>
</feature>
<dbReference type="NCBIfam" id="TIGR01662">
    <property type="entry name" value="HAD-SF-IIIA"/>
    <property type="match status" value="1"/>
</dbReference>
<dbReference type="InterPro" id="IPR006543">
    <property type="entry name" value="Histidinol-phos"/>
</dbReference>
<evidence type="ECO:0000256" key="13">
    <source>
        <dbReference type="ARBA" id="ARBA00061616"/>
    </source>
</evidence>
<feature type="binding site" evidence="17">
    <location>
        <position position="7"/>
    </location>
    <ligand>
        <name>Mg(2+)</name>
        <dbReference type="ChEBI" id="CHEBI:18420"/>
    </ligand>
</feature>
<feature type="active site" description="Nucleophile" evidence="15">
    <location>
        <position position="7"/>
    </location>
</feature>
<comment type="cofactor">
    <cofactor evidence="2 17">
        <name>Mg(2+)</name>
        <dbReference type="ChEBI" id="CHEBI:18420"/>
    </cofactor>
</comment>
<comment type="caution">
    <text evidence="18">The sequence shown here is derived from an EMBL/GenBank/DDBJ whole genome shotgun (WGS) entry which is preliminary data.</text>
</comment>
<dbReference type="InterPro" id="IPR004446">
    <property type="entry name" value="Heptose_bisP_phosphatase"/>
</dbReference>
<evidence type="ECO:0000256" key="15">
    <source>
        <dbReference type="PIRSR" id="PIRSR004682-1"/>
    </source>
</evidence>
<dbReference type="InterPro" id="IPR006549">
    <property type="entry name" value="HAD-SF_hydro_IIIA"/>
</dbReference>
<keyword evidence="12 14" id="KW-0119">Carbohydrate metabolism</keyword>
<dbReference type="EC" id="3.1.3.-" evidence="14"/>
<evidence type="ECO:0000256" key="4">
    <source>
        <dbReference type="ARBA" id="ARBA00004496"/>
    </source>
</evidence>